<comment type="similarity">
    <text evidence="2">Belongs to the bacterial solute-binding protein 1 family.</text>
</comment>
<dbReference type="SUPFAM" id="SSF53850">
    <property type="entry name" value="Periplasmic binding protein-like II"/>
    <property type="match status" value="1"/>
</dbReference>
<reference evidence="5 6" key="1">
    <citation type="journal article" date="2015" name="Genome Announc.">
        <title>Expanding the biotechnology potential of lactobacilli through comparative genomics of 213 strains and associated genera.</title>
        <authorList>
            <person name="Sun Z."/>
            <person name="Harris H.M."/>
            <person name="McCann A."/>
            <person name="Guo C."/>
            <person name="Argimon S."/>
            <person name="Zhang W."/>
            <person name="Yang X."/>
            <person name="Jeffery I.B."/>
            <person name="Cooney J.C."/>
            <person name="Kagawa T.F."/>
            <person name="Liu W."/>
            <person name="Song Y."/>
            <person name="Salvetti E."/>
            <person name="Wrobel A."/>
            <person name="Rasinkangas P."/>
            <person name="Parkhill J."/>
            <person name="Rea M.C."/>
            <person name="O'Sullivan O."/>
            <person name="Ritari J."/>
            <person name="Douillard F.P."/>
            <person name="Paul Ross R."/>
            <person name="Yang R."/>
            <person name="Briner A.E."/>
            <person name="Felis G.E."/>
            <person name="de Vos W.M."/>
            <person name="Barrangou R."/>
            <person name="Klaenhammer T.R."/>
            <person name="Caufield P.W."/>
            <person name="Cui Y."/>
            <person name="Zhang H."/>
            <person name="O'Toole P.W."/>
        </authorList>
    </citation>
    <scope>NUCLEOTIDE SEQUENCE [LARGE SCALE GENOMIC DNA]</scope>
    <source>
        <strain evidence="5 6">DSM 6629</strain>
    </source>
</reference>
<evidence type="ECO:0000256" key="3">
    <source>
        <dbReference type="ARBA" id="ARBA00022448"/>
    </source>
</evidence>
<dbReference type="EMBL" id="AZGN01000055">
    <property type="protein sequence ID" value="KRM31371.1"/>
    <property type="molecule type" value="Genomic_DNA"/>
</dbReference>
<evidence type="ECO:0000313" key="6">
    <source>
        <dbReference type="Proteomes" id="UP000051735"/>
    </source>
</evidence>
<name>A0ABR5PMX8_9LACO</name>
<dbReference type="InterPro" id="IPR006059">
    <property type="entry name" value="SBP"/>
</dbReference>
<organism evidence="5 6">
    <name type="scientific">Lactobacillus intestinalis DSM 6629</name>
    <dbReference type="NCBI Taxonomy" id="1423761"/>
    <lineage>
        <taxon>Bacteria</taxon>
        <taxon>Bacillati</taxon>
        <taxon>Bacillota</taxon>
        <taxon>Bacilli</taxon>
        <taxon>Lactobacillales</taxon>
        <taxon>Lactobacillaceae</taxon>
        <taxon>Lactobacillus</taxon>
    </lineage>
</organism>
<keyword evidence="4" id="KW-0732">Signal</keyword>
<evidence type="ECO:0000256" key="2">
    <source>
        <dbReference type="ARBA" id="ARBA00008520"/>
    </source>
</evidence>
<evidence type="ECO:0000256" key="4">
    <source>
        <dbReference type="ARBA" id="ARBA00022729"/>
    </source>
</evidence>
<evidence type="ECO:0000313" key="5">
    <source>
        <dbReference type="EMBL" id="KRM31371.1"/>
    </source>
</evidence>
<gene>
    <name evidence="5" type="ORF">FC44_GL000606</name>
</gene>
<dbReference type="PANTHER" id="PTHR43649:SF31">
    <property type="entry name" value="SN-GLYCEROL-3-PHOSPHATE-BINDING PERIPLASMIC PROTEIN UGPB"/>
    <property type="match status" value="1"/>
</dbReference>
<protein>
    <submittedName>
        <fullName evidence="5">Glycerol-3-phosphate ABC transporter</fullName>
    </submittedName>
</protein>
<dbReference type="InterPro" id="IPR050490">
    <property type="entry name" value="Bact_solute-bd_prot1"/>
</dbReference>
<evidence type="ECO:0000256" key="1">
    <source>
        <dbReference type="ARBA" id="ARBA00004196"/>
    </source>
</evidence>
<sequence>MNQKICYLVLFLGGFIQMKFSKKLAMAAVAGLALIGTAACSNGGSKSSSSSEKIPSKITKKTTVVFWHGMVGVQQSTLQKLTKEFEKENPKITVKLENQGAYNDLQAKINSTLQSPNNLPTITQAYPGWLWNAAQNNMLVNLTPYINNKNVGWGSAKASNIRTELLDGAKIKGTQYGIPFNKSIETLTYNKDMFKKYGIKKVPTTMEELKSASETIYKKSNHKVVGAGFDSLSNYYVLGMKDDGVNFTKNINFNGSTSKKVINYYADGIKKGYFRVAGSEHYLSGPFANQKVAMFIGTSAGEGFVKQGVGNKFTYDVAARPGKYTMQQGTDIYMFKHASADQKAAAFKYMKFLVSKSSQLKWANATGYIPVNNNVITSKEYKANKSTKLPAKLDSTMKNLYSVPVEKNSNAAYTQLNSIMQNILSAAQKDQNVNNAINTGKSKFDAAWKQ</sequence>
<keyword evidence="6" id="KW-1185">Reference proteome</keyword>
<comment type="subcellular location">
    <subcellularLocation>
        <location evidence="1">Cell envelope</location>
    </subcellularLocation>
</comment>
<proteinExistence type="inferred from homology"/>
<dbReference type="Pfam" id="PF13416">
    <property type="entry name" value="SBP_bac_8"/>
    <property type="match status" value="1"/>
</dbReference>
<comment type="caution">
    <text evidence="5">The sequence shown here is derived from an EMBL/GenBank/DDBJ whole genome shotgun (WGS) entry which is preliminary data.</text>
</comment>
<dbReference type="PANTHER" id="PTHR43649">
    <property type="entry name" value="ARABINOSE-BINDING PROTEIN-RELATED"/>
    <property type="match status" value="1"/>
</dbReference>
<accession>A0ABR5PMX8</accession>
<keyword evidence="3" id="KW-0813">Transport</keyword>
<dbReference type="Proteomes" id="UP000051735">
    <property type="component" value="Unassembled WGS sequence"/>
</dbReference>
<dbReference type="Gene3D" id="3.40.190.10">
    <property type="entry name" value="Periplasmic binding protein-like II"/>
    <property type="match status" value="1"/>
</dbReference>